<keyword evidence="5 9" id="KW-0010">Activator</keyword>
<evidence type="ECO:0000256" key="4">
    <source>
        <dbReference type="ARBA" id="ARBA00023015"/>
    </source>
</evidence>
<dbReference type="GO" id="GO:0045893">
    <property type="term" value="P:positive regulation of DNA-templated transcription"/>
    <property type="evidence" value="ECO:0007669"/>
    <property type="project" value="TreeGrafter"/>
</dbReference>
<feature type="domain" description="Mediator complex subunit 16 C-terminal" evidence="11">
    <location>
        <begin position="852"/>
        <end position="945"/>
    </location>
</feature>
<dbReference type="AlphaFoldDB" id="A0A167FYK4"/>
<dbReference type="OrthoDB" id="4139168at2759"/>
<gene>
    <name evidence="9" type="primary">MED16</name>
    <name evidence="12" type="ORF">BBO_03562</name>
</gene>
<evidence type="ECO:0000256" key="7">
    <source>
        <dbReference type="ARBA" id="ARBA00023242"/>
    </source>
</evidence>
<evidence type="ECO:0000256" key="2">
    <source>
        <dbReference type="ARBA" id="ARBA00006543"/>
    </source>
</evidence>
<proteinExistence type="inferred from homology"/>
<dbReference type="Pfam" id="PF11635">
    <property type="entry name" value="Med16_N"/>
    <property type="match status" value="1"/>
</dbReference>
<comment type="function">
    <text evidence="9">Component of the Mediator complex, a coactivator involved in the regulated transcription of nearly all RNA polymerase II-dependent genes. Mediator functions as a bridge to convey information from gene-specific regulatory proteins to the basal RNA polymerase II transcription machinery. Mediator is recruited to promoters by direct interactions with regulatory proteins and serves as a scaffold for the assembly of a functional preinitiation complex with RNA polymerase II and the general transcription factors.</text>
</comment>
<comment type="caution">
    <text evidence="12">The sequence shown here is derived from an EMBL/GenBank/DDBJ whole genome shotgun (WGS) entry which is preliminary data.</text>
</comment>
<comment type="similarity">
    <text evidence="2 9">Belongs to the Mediator complex subunit 16 family.</text>
</comment>
<dbReference type="GO" id="GO:0016592">
    <property type="term" value="C:mediator complex"/>
    <property type="evidence" value="ECO:0007669"/>
    <property type="project" value="InterPro"/>
</dbReference>
<keyword evidence="7 9" id="KW-0539">Nucleus</keyword>
<evidence type="ECO:0000256" key="8">
    <source>
        <dbReference type="ARBA" id="ARBA00032015"/>
    </source>
</evidence>
<dbReference type="Pfam" id="PF20719">
    <property type="entry name" value="Med16_C"/>
    <property type="match status" value="1"/>
</dbReference>
<dbReference type="InterPro" id="IPR048339">
    <property type="entry name" value="Mediator_Med16_C"/>
</dbReference>
<organism evidence="12 13">
    <name type="scientific">Beauveria brongniartii RCEF 3172</name>
    <dbReference type="NCBI Taxonomy" id="1081107"/>
    <lineage>
        <taxon>Eukaryota</taxon>
        <taxon>Fungi</taxon>
        <taxon>Dikarya</taxon>
        <taxon>Ascomycota</taxon>
        <taxon>Pezizomycotina</taxon>
        <taxon>Sordariomycetes</taxon>
        <taxon>Hypocreomycetidae</taxon>
        <taxon>Hypocreales</taxon>
        <taxon>Cordycipitaceae</taxon>
        <taxon>Beauveria</taxon>
        <taxon>Beauveria brongniartii</taxon>
    </lineage>
</organism>
<sequence length="955" mass="105783">MTTAEDMPMMLDTAMSVGLGGVDDLFGDEVPLSLPPKTQGRHLHQRLDDLRNRGCCQTIAWSRAGTIASITPDGLSLELRMLRAHPANGSWGMSEPTTTDLVKGTVTNPLVHLEWSTTTAPDLAIFDSTGRVMIMNFPVSLNAPFANRKWDADTVDDMNAIVGCHWLPVPPISQKTFNVLYGPAIKAQPNSPYHYENSFVQAMGPHHPHTSKSALFCVTMSGLLKMYWSQNNGRMEETTMELESICSSDELVTHASLATDKRYLIIVFTTATKKLKVVKLEIQWAGPGAVQEKTQLSLTARLNPSLVEDHLASIDWLQMVDEPSLPEFTSLQALPSIVASIGTPGPPLIIGARARSSGIGGFEMMQTIIDRWECVEQKPAIQKAFEQMRSRRNSVSTTQELPVLTRLKRLDPITINKTVISMQVSQYGKVLILVMSDGSVEHRDRFTFEELYTTTDDSRISSLTAAGWTFAEDGPCYQAAFSPTQCSIIQTGDDGKLSWRKLQYAQGDIGESNNDSAYSATVAGLAIATAPCIMTQSNFDDLLAIAHPLAEKKRLASDWIQELIKLLKVQIDYTQESHHESLMRNTSLQFCMSIMNSLGFKGENAPRTSQGKFAYIFLNVRIIVVLATLASNTPPQARDKMSPLDEPEVVEALAGELKWGMDLLAWIMDCLFELSNDEQFMQNLNGKLSAASEYLQERNDVALHLLLSSPTRSFLLALCRRISHLDGVSARTLEFYRQQAAEAERSGVARLSSGQLQQAYQRMQQVTSSSLVPVAEFEKMLNTLNHDINQVYAVYLPALLRQASHPPQGKQIDMRIKSSQAQMEVVMLLSRHVPPAFMALVRKLFVEDLGPVRAQLDPAALFFADFTALGVQDDNASLAARAARNGGGPYYDSFKRVELQRGTRGQKPWRRCVRCPTLMEDVSPNRPGVTYVLAPQRKCSCGGSWGLLAKDKMVL</sequence>
<feature type="domain" description="Mediator complex subunit Med16 N-terminal" evidence="10">
    <location>
        <begin position="153"/>
        <end position="471"/>
    </location>
</feature>
<accession>A0A167FYK4</accession>
<dbReference type="Proteomes" id="UP000076863">
    <property type="component" value="Unassembled WGS sequence"/>
</dbReference>
<evidence type="ECO:0000256" key="3">
    <source>
        <dbReference type="ARBA" id="ARBA00019614"/>
    </source>
</evidence>
<evidence type="ECO:0000313" key="12">
    <source>
        <dbReference type="EMBL" id="OAA45921.1"/>
    </source>
</evidence>
<dbReference type="InterPro" id="IPR021665">
    <property type="entry name" value="Mediator_Med16_N"/>
</dbReference>
<dbReference type="EMBL" id="AZHA01000008">
    <property type="protein sequence ID" value="OAA45921.1"/>
    <property type="molecule type" value="Genomic_DNA"/>
</dbReference>
<evidence type="ECO:0000259" key="10">
    <source>
        <dbReference type="Pfam" id="PF11635"/>
    </source>
</evidence>
<comment type="subcellular location">
    <subcellularLocation>
        <location evidence="1 9">Nucleus</location>
    </subcellularLocation>
</comment>
<name>A0A167FYK4_9HYPO</name>
<keyword evidence="6 9" id="KW-0804">Transcription</keyword>
<evidence type="ECO:0000259" key="11">
    <source>
        <dbReference type="Pfam" id="PF20719"/>
    </source>
</evidence>
<dbReference type="InterPro" id="IPR048338">
    <property type="entry name" value="Mediator_Med16"/>
</dbReference>
<evidence type="ECO:0000256" key="6">
    <source>
        <dbReference type="ARBA" id="ARBA00023163"/>
    </source>
</evidence>
<evidence type="ECO:0000256" key="5">
    <source>
        <dbReference type="ARBA" id="ARBA00023159"/>
    </source>
</evidence>
<evidence type="ECO:0000256" key="9">
    <source>
        <dbReference type="RuleBase" id="RU364149"/>
    </source>
</evidence>
<comment type="subunit">
    <text evidence="9">Component of the Mediator complex.</text>
</comment>
<keyword evidence="4 9" id="KW-0805">Transcription regulation</keyword>
<reference evidence="12 13" key="1">
    <citation type="journal article" date="2016" name="Genome Biol. Evol.">
        <title>Divergent and convergent evolution of fungal pathogenicity.</title>
        <authorList>
            <person name="Shang Y."/>
            <person name="Xiao G."/>
            <person name="Zheng P."/>
            <person name="Cen K."/>
            <person name="Zhan S."/>
            <person name="Wang C."/>
        </authorList>
    </citation>
    <scope>NUCLEOTIDE SEQUENCE [LARGE SCALE GENOMIC DNA]</scope>
    <source>
        <strain evidence="12 13">RCEF 3172</strain>
    </source>
</reference>
<dbReference type="PANTHER" id="PTHR13224:SF6">
    <property type="entry name" value="MEDIATOR OF RNA POLYMERASE II TRANSCRIPTION SUBUNIT 16"/>
    <property type="match status" value="1"/>
</dbReference>
<keyword evidence="13" id="KW-1185">Reference proteome</keyword>
<evidence type="ECO:0000256" key="1">
    <source>
        <dbReference type="ARBA" id="ARBA00004123"/>
    </source>
</evidence>
<dbReference type="PANTHER" id="PTHR13224">
    <property type="entry name" value="THYROID HORMONE RECEPTOR-ASSOCIATED PROTEIN-RELATED"/>
    <property type="match status" value="1"/>
</dbReference>
<evidence type="ECO:0000313" key="13">
    <source>
        <dbReference type="Proteomes" id="UP000076863"/>
    </source>
</evidence>
<protein>
    <recommendedName>
        <fullName evidence="3 9">Mediator of RNA polymerase II transcription subunit 16</fullName>
    </recommendedName>
    <alternativeName>
        <fullName evidence="8 9">Mediator complex subunit 16</fullName>
    </alternativeName>
</protein>